<dbReference type="RefSeq" id="WP_142099354.1">
    <property type="nucleotide sequence ID" value="NZ_VIGH01000004.1"/>
</dbReference>
<dbReference type="Proteomes" id="UP000316256">
    <property type="component" value="Unassembled WGS sequence"/>
</dbReference>
<dbReference type="Pfam" id="PF04066">
    <property type="entry name" value="MrpF_PhaF"/>
    <property type="match status" value="1"/>
</dbReference>
<evidence type="ECO:0000256" key="6">
    <source>
        <dbReference type="ARBA" id="ARBA00022989"/>
    </source>
</evidence>
<protein>
    <submittedName>
        <fullName evidence="9">Cation:proton antiporter</fullName>
    </submittedName>
</protein>
<evidence type="ECO:0000256" key="8">
    <source>
        <dbReference type="SAM" id="Phobius"/>
    </source>
</evidence>
<feature type="transmembrane region" description="Helical" evidence="8">
    <location>
        <begin position="6"/>
        <end position="24"/>
    </location>
</feature>
<accession>A0A541BAN9</accession>
<evidence type="ECO:0000313" key="9">
    <source>
        <dbReference type="EMBL" id="TQF69369.1"/>
    </source>
</evidence>
<dbReference type="GO" id="GO:0005886">
    <property type="term" value="C:plasma membrane"/>
    <property type="evidence" value="ECO:0007669"/>
    <property type="project" value="UniProtKB-SubCell"/>
</dbReference>
<keyword evidence="6 8" id="KW-1133">Transmembrane helix</keyword>
<evidence type="ECO:0000256" key="7">
    <source>
        <dbReference type="ARBA" id="ARBA00023136"/>
    </source>
</evidence>
<dbReference type="PANTHER" id="PTHR34702">
    <property type="entry name" value="NA(+)/H(+) ANTIPORTER SUBUNIT F1"/>
    <property type="match status" value="1"/>
</dbReference>
<keyword evidence="10" id="KW-1185">Reference proteome</keyword>
<dbReference type="EMBL" id="VIGH01000004">
    <property type="protein sequence ID" value="TQF69369.1"/>
    <property type="molecule type" value="Genomic_DNA"/>
</dbReference>
<dbReference type="InterPro" id="IPR007208">
    <property type="entry name" value="MrpF/PhaF-like"/>
</dbReference>
<organism evidence="9 10">
    <name type="scientific">Rhodococcus spelaei</name>
    <dbReference type="NCBI Taxonomy" id="2546320"/>
    <lineage>
        <taxon>Bacteria</taxon>
        <taxon>Bacillati</taxon>
        <taxon>Actinomycetota</taxon>
        <taxon>Actinomycetes</taxon>
        <taxon>Mycobacteriales</taxon>
        <taxon>Nocardiaceae</taxon>
        <taxon>Rhodococcus</taxon>
    </lineage>
</organism>
<evidence type="ECO:0000256" key="3">
    <source>
        <dbReference type="ARBA" id="ARBA00022448"/>
    </source>
</evidence>
<evidence type="ECO:0000256" key="5">
    <source>
        <dbReference type="ARBA" id="ARBA00022692"/>
    </source>
</evidence>
<comment type="similarity">
    <text evidence="2">Belongs to the CPA3 antiporters (TC 2.A.63) subunit F family.</text>
</comment>
<name>A0A541BAN9_9NOCA</name>
<feature type="transmembrane region" description="Helical" evidence="8">
    <location>
        <begin position="59"/>
        <end position="80"/>
    </location>
</feature>
<dbReference type="GO" id="GO:0015385">
    <property type="term" value="F:sodium:proton antiporter activity"/>
    <property type="evidence" value="ECO:0007669"/>
    <property type="project" value="TreeGrafter"/>
</dbReference>
<dbReference type="PANTHER" id="PTHR34702:SF1">
    <property type="entry name" value="NA(+)_H(+) ANTIPORTER SUBUNIT F"/>
    <property type="match status" value="1"/>
</dbReference>
<comment type="subcellular location">
    <subcellularLocation>
        <location evidence="1">Cell membrane</location>
        <topology evidence="1">Multi-pass membrane protein</topology>
    </subcellularLocation>
</comment>
<keyword evidence="4" id="KW-1003">Cell membrane</keyword>
<evidence type="ECO:0000256" key="2">
    <source>
        <dbReference type="ARBA" id="ARBA00009212"/>
    </source>
</evidence>
<dbReference type="AlphaFoldDB" id="A0A541BAN9"/>
<evidence type="ECO:0000256" key="1">
    <source>
        <dbReference type="ARBA" id="ARBA00004651"/>
    </source>
</evidence>
<gene>
    <name evidence="9" type="ORF">FK531_11605</name>
</gene>
<keyword evidence="7 8" id="KW-0472">Membrane</keyword>
<feature type="transmembrane region" description="Helical" evidence="8">
    <location>
        <begin position="33"/>
        <end position="53"/>
    </location>
</feature>
<reference evidence="9 10" key="1">
    <citation type="submission" date="2019-06" db="EMBL/GenBank/DDBJ databases">
        <title>Rhodococcus spaelei sp. nov., isolated from a cave.</title>
        <authorList>
            <person name="Lee S.D."/>
        </authorList>
    </citation>
    <scope>NUCLEOTIDE SEQUENCE [LARGE SCALE GENOMIC DNA]</scope>
    <source>
        <strain evidence="9 10">C9-5</strain>
    </source>
</reference>
<proteinExistence type="inferred from homology"/>
<sequence>MTTVLVIAGVMLSVAAVMTSYRLLAGPATLDRLVAMDTLVAVAICGLSVWAAFSMDTTLVPAIVALSLVGFVGSVSVARFRVRDDQ</sequence>
<dbReference type="OrthoDB" id="3733837at2"/>
<keyword evidence="3" id="KW-0813">Transport</keyword>
<keyword evidence="5 8" id="KW-0812">Transmembrane</keyword>
<evidence type="ECO:0000256" key="4">
    <source>
        <dbReference type="ARBA" id="ARBA00022475"/>
    </source>
</evidence>
<comment type="caution">
    <text evidence="9">The sequence shown here is derived from an EMBL/GenBank/DDBJ whole genome shotgun (WGS) entry which is preliminary data.</text>
</comment>
<evidence type="ECO:0000313" key="10">
    <source>
        <dbReference type="Proteomes" id="UP000316256"/>
    </source>
</evidence>
<dbReference type="NCBIfam" id="NF005930">
    <property type="entry name" value="PRK07948.1"/>
    <property type="match status" value="1"/>
</dbReference>